<evidence type="ECO:0000313" key="1">
    <source>
        <dbReference type="EMBL" id="AEV55729.1"/>
    </source>
</evidence>
<dbReference type="GeneID" id="12354457"/>
<gene>
    <name evidence="1" type="primary">ORF112_1</name>
    <name evidence="1" type="ORF">HusqMp11</name>
</gene>
<proteinExistence type="predicted"/>
<organism evidence="1">
    <name type="scientific">Phlegmariurus squarrosus</name>
    <name type="common">Rock tassel fern</name>
    <name type="synonym">Lycopodium squarrosum</name>
    <dbReference type="NCBI Taxonomy" id="73615"/>
    <lineage>
        <taxon>Eukaryota</taxon>
        <taxon>Viridiplantae</taxon>
        <taxon>Streptophyta</taxon>
        <taxon>Embryophyta</taxon>
        <taxon>Tracheophyta</taxon>
        <taxon>Lycopodiopsida</taxon>
        <taxon>Lycopodiales</taxon>
        <taxon>Lycopodiaceae</taxon>
        <taxon>Huperzioideae</taxon>
        <taxon>Phlegmariurus</taxon>
    </lineage>
</organism>
<keyword evidence="1" id="KW-0496">Mitochondrion</keyword>
<dbReference type="EMBL" id="JQ002659">
    <property type="protein sequence ID" value="AEV55729.1"/>
    <property type="molecule type" value="Genomic_DNA"/>
</dbReference>
<reference evidence="1" key="1">
    <citation type="journal article" date="2012" name="PLoS ONE">
        <title>The Mitochondrial Genome of the Lycophyte Huperzia squarrosa: The Most Archaic Form in Vascular Plants.</title>
        <authorList>
            <person name="Liu Y."/>
            <person name="Wang B."/>
            <person name="Cui P."/>
            <person name="Li L."/>
            <person name="Xue J.Y."/>
            <person name="Yu J."/>
            <person name="Qiu Y.L."/>
        </authorList>
    </citation>
    <scope>NUCLEOTIDE SEQUENCE</scope>
</reference>
<protein>
    <submittedName>
        <fullName evidence="1">Uncharacterized protein</fullName>
    </submittedName>
</protein>
<sequence length="112" mass="13057">MPHQIVLPPALITFEAVAHIDWELRYYWTKGVSRSFFYFAIITRILGRHLKARLINLCEGHALSSQFFLVKSASSDQAIRFNRTILSIFLLIMSLIVRRQDFLLNSAVIAYW</sequence>
<dbReference type="AlphaFoldDB" id="H9M822"/>
<geneLocation type="mitochondrion" evidence="1"/>
<name>H9M822_PHLSQ</name>
<accession>H9M822</accession>
<dbReference type="RefSeq" id="YP_006234254.1">
    <property type="nucleotide sequence ID" value="NC_017755.1"/>
</dbReference>